<organism evidence="7 8">
    <name type="scientific">Viridothelium virens</name>
    <name type="common">Speckled blister lichen</name>
    <name type="synonym">Trypethelium virens</name>
    <dbReference type="NCBI Taxonomy" id="1048519"/>
    <lineage>
        <taxon>Eukaryota</taxon>
        <taxon>Fungi</taxon>
        <taxon>Dikarya</taxon>
        <taxon>Ascomycota</taxon>
        <taxon>Pezizomycotina</taxon>
        <taxon>Dothideomycetes</taxon>
        <taxon>Dothideomycetes incertae sedis</taxon>
        <taxon>Trypetheliales</taxon>
        <taxon>Trypetheliaceae</taxon>
        <taxon>Viridothelium</taxon>
    </lineage>
</organism>
<dbReference type="PANTHER" id="PTHR21576:SF158">
    <property type="entry name" value="RIBOSOMAL RNA-PROCESSING PROTEIN 12-LIKE CONSERVED DOMAIN-CONTAINING PROTEIN"/>
    <property type="match status" value="1"/>
</dbReference>
<evidence type="ECO:0000256" key="4">
    <source>
        <dbReference type="ARBA" id="ARBA00023136"/>
    </source>
</evidence>
<evidence type="ECO:0000256" key="2">
    <source>
        <dbReference type="ARBA" id="ARBA00022692"/>
    </source>
</evidence>
<keyword evidence="8" id="KW-1185">Reference proteome</keyword>
<name>A0A6A6H9N5_VIRVR</name>
<keyword evidence="4 6" id="KW-0472">Membrane</keyword>
<dbReference type="EMBL" id="ML991797">
    <property type="protein sequence ID" value="KAF2234558.1"/>
    <property type="molecule type" value="Genomic_DNA"/>
</dbReference>
<feature type="compositionally biased region" description="Basic and acidic residues" evidence="5">
    <location>
        <begin position="260"/>
        <end position="272"/>
    </location>
</feature>
<gene>
    <name evidence="7" type="ORF">EV356DRAFT_501422</name>
</gene>
<evidence type="ECO:0000313" key="8">
    <source>
        <dbReference type="Proteomes" id="UP000800092"/>
    </source>
</evidence>
<feature type="region of interest" description="Disordered" evidence="5">
    <location>
        <begin position="204"/>
        <end position="272"/>
    </location>
</feature>
<protein>
    <submittedName>
        <fullName evidence="7">Putative MFS transporter</fullName>
    </submittedName>
</protein>
<dbReference type="Pfam" id="PF07690">
    <property type="entry name" value="MFS_1"/>
    <property type="match status" value="1"/>
</dbReference>
<dbReference type="InterPro" id="IPR011701">
    <property type="entry name" value="MFS"/>
</dbReference>
<evidence type="ECO:0000256" key="1">
    <source>
        <dbReference type="ARBA" id="ARBA00004141"/>
    </source>
</evidence>
<comment type="subcellular location">
    <subcellularLocation>
        <location evidence="1">Membrane</location>
        <topology evidence="1">Multi-pass membrane protein</topology>
    </subcellularLocation>
</comment>
<dbReference type="InterPro" id="IPR036259">
    <property type="entry name" value="MFS_trans_sf"/>
</dbReference>
<dbReference type="OrthoDB" id="410267at2759"/>
<sequence length="518" mass="55328">MHENTLHAARIASVVGATAIALACGTNYAYSAWGPSFAEQLKLSATQQNIIGASGNIGMYATGIPIGFVTDSRGPRPAIFFGALCLGAGYFPLRQAYINGPGSMSVAFMCVLAFLTGMGSCSAFTAAIKTAGVNWPNHRGTATAFPLSGFGLSAFFFTTLSNIAFPNDTAGYLLMLSIGTAVLVLASLPFMRLLPPTPYAPIPLDEESSGRNSSQLHRTKSVNRRGPNVENNPEVQVGPRDDDEMSSLLSSSSGPGDIAARGEQRKDPDHGSHHADITGLALFTQFTFWQLFSMMALLAGVGLMTINNIGNDARALWFHYDDSISSSFIKGRQLMHVSIISIGSFSGRLLSGVGSDFVVKTLKSSRWWNLLVSSLVFTLAQVAALQIINPHSLWLLSSLTGLGYGALFGVFPALVADAFGSGGLALNWGAMTMAPVISANVFNVAYGRIYDEHSVNSGEKMGGKEVGKICAEGRECYRAAYYVTLAASLVGVVVSAWSIWRERVKKQEEKREDIDRDA</sequence>
<evidence type="ECO:0000256" key="3">
    <source>
        <dbReference type="ARBA" id="ARBA00022989"/>
    </source>
</evidence>
<dbReference type="Proteomes" id="UP000800092">
    <property type="component" value="Unassembled WGS sequence"/>
</dbReference>
<dbReference type="AlphaFoldDB" id="A0A6A6H9N5"/>
<feature type="transmembrane region" description="Helical" evidence="6">
    <location>
        <begin position="77"/>
        <end position="93"/>
    </location>
</feature>
<accession>A0A6A6H9N5</accession>
<keyword evidence="3 6" id="KW-1133">Transmembrane helix</keyword>
<dbReference type="GO" id="GO:0022857">
    <property type="term" value="F:transmembrane transporter activity"/>
    <property type="evidence" value="ECO:0007669"/>
    <property type="project" value="InterPro"/>
</dbReference>
<dbReference type="Gene3D" id="1.20.1250.20">
    <property type="entry name" value="MFS general substrate transporter like domains"/>
    <property type="match status" value="2"/>
</dbReference>
<dbReference type="SUPFAM" id="SSF103473">
    <property type="entry name" value="MFS general substrate transporter"/>
    <property type="match status" value="1"/>
</dbReference>
<feature type="transmembrane region" description="Helical" evidence="6">
    <location>
        <begin position="172"/>
        <end position="191"/>
    </location>
</feature>
<dbReference type="PANTHER" id="PTHR21576">
    <property type="entry name" value="UNCHARACTERIZED NODULIN-LIKE PROTEIN"/>
    <property type="match status" value="1"/>
</dbReference>
<evidence type="ECO:0000256" key="5">
    <source>
        <dbReference type="SAM" id="MobiDB-lite"/>
    </source>
</evidence>
<proteinExistence type="predicted"/>
<feature type="transmembrane region" description="Helical" evidence="6">
    <location>
        <begin position="428"/>
        <end position="446"/>
    </location>
</feature>
<feature type="transmembrane region" description="Helical" evidence="6">
    <location>
        <begin position="479"/>
        <end position="500"/>
    </location>
</feature>
<evidence type="ECO:0000313" key="7">
    <source>
        <dbReference type="EMBL" id="KAF2234558.1"/>
    </source>
</evidence>
<reference evidence="7" key="1">
    <citation type="journal article" date="2020" name="Stud. Mycol.">
        <title>101 Dothideomycetes genomes: a test case for predicting lifestyles and emergence of pathogens.</title>
        <authorList>
            <person name="Haridas S."/>
            <person name="Albert R."/>
            <person name="Binder M."/>
            <person name="Bloem J."/>
            <person name="Labutti K."/>
            <person name="Salamov A."/>
            <person name="Andreopoulos B."/>
            <person name="Baker S."/>
            <person name="Barry K."/>
            <person name="Bills G."/>
            <person name="Bluhm B."/>
            <person name="Cannon C."/>
            <person name="Castanera R."/>
            <person name="Culley D."/>
            <person name="Daum C."/>
            <person name="Ezra D."/>
            <person name="Gonzalez J."/>
            <person name="Henrissat B."/>
            <person name="Kuo A."/>
            <person name="Liang C."/>
            <person name="Lipzen A."/>
            <person name="Lutzoni F."/>
            <person name="Magnuson J."/>
            <person name="Mondo S."/>
            <person name="Nolan M."/>
            <person name="Ohm R."/>
            <person name="Pangilinan J."/>
            <person name="Park H.-J."/>
            <person name="Ramirez L."/>
            <person name="Alfaro M."/>
            <person name="Sun H."/>
            <person name="Tritt A."/>
            <person name="Yoshinaga Y."/>
            <person name="Zwiers L.-H."/>
            <person name="Turgeon B."/>
            <person name="Goodwin S."/>
            <person name="Spatafora J."/>
            <person name="Crous P."/>
            <person name="Grigoriev I."/>
        </authorList>
    </citation>
    <scope>NUCLEOTIDE SEQUENCE</scope>
    <source>
        <strain evidence="7">Tuck. ex Michener</strain>
    </source>
</reference>
<feature type="transmembrane region" description="Helical" evidence="6">
    <location>
        <begin position="288"/>
        <end position="306"/>
    </location>
</feature>
<feature type="transmembrane region" description="Helical" evidence="6">
    <location>
        <begin position="140"/>
        <end position="160"/>
    </location>
</feature>
<feature type="transmembrane region" description="Helical" evidence="6">
    <location>
        <begin position="394"/>
        <end position="416"/>
    </location>
</feature>
<keyword evidence="2 6" id="KW-0812">Transmembrane</keyword>
<feature type="transmembrane region" description="Helical" evidence="6">
    <location>
        <begin position="105"/>
        <end position="128"/>
    </location>
</feature>
<dbReference type="GO" id="GO:0000329">
    <property type="term" value="C:fungal-type vacuole membrane"/>
    <property type="evidence" value="ECO:0007669"/>
    <property type="project" value="TreeGrafter"/>
</dbReference>
<feature type="transmembrane region" description="Helical" evidence="6">
    <location>
        <begin position="12"/>
        <end position="33"/>
    </location>
</feature>
<feature type="transmembrane region" description="Helical" evidence="6">
    <location>
        <begin position="367"/>
        <end position="388"/>
    </location>
</feature>
<evidence type="ECO:0000256" key="6">
    <source>
        <dbReference type="SAM" id="Phobius"/>
    </source>
</evidence>